<feature type="transmembrane region" description="Helical" evidence="2">
    <location>
        <begin position="296"/>
        <end position="315"/>
    </location>
</feature>
<feature type="transmembrane region" description="Helical" evidence="2">
    <location>
        <begin position="9"/>
        <end position="25"/>
    </location>
</feature>
<protein>
    <submittedName>
        <fullName evidence="4">Immunity protein PlnI</fullName>
    </submittedName>
</protein>
<feature type="domain" description="CAAX prenyl protease 2/Lysostaphin resistance protein A-like" evidence="3">
    <location>
        <begin position="230"/>
        <end position="333"/>
    </location>
</feature>
<dbReference type="Proteomes" id="UP000009311">
    <property type="component" value="Unassembled WGS sequence"/>
</dbReference>
<feature type="transmembrane region" description="Helical" evidence="2">
    <location>
        <begin position="115"/>
        <end position="141"/>
    </location>
</feature>
<feature type="transmembrane region" description="Helical" evidence="2">
    <location>
        <begin position="322"/>
        <end position="342"/>
    </location>
</feature>
<feature type="transmembrane region" description="Helical" evidence="2">
    <location>
        <begin position="354"/>
        <end position="374"/>
    </location>
</feature>
<gene>
    <name evidence="4" type="ORF">BN53_02545</name>
</gene>
<feature type="transmembrane region" description="Helical" evidence="2">
    <location>
        <begin position="59"/>
        <end position="78"/>
    </location>
</feature>
<feature type="transmembrane region" description="Helical" evidence="2">
    <location>
        <begin position="31"/>
        <end position="47"/>
    </location>
</feature>
<evidence type="ECO:0000256" key="1">
    <source>
        <dbReference type="ARBA" id="ARBA00009067"/>
    </source>
</evidence>
<sequence>MLEQRSQKILSWQFLLTAVIAGLLAIKQNMVINIIYFFVAILAYGLLKKGNKKLSQIWDIIAIPYVLIHVYTELFALLLNVSSLFYFLYFVVMLACLIPVTISDYGNIHKPLMQIISSVWIIINLFLAPQPVVHANAFIIGLNKSQLLLGLMFVIYGYFAITNWGYKFYLNLHIKNKNFAYFLVLLVTAGIILWISFINAFASSALTWSDALWNWNFAFINPAESAQIPNIWQLVFTSVNAGLMEEVARYVFVIALLASLVKKRNHSLIAIVLSSAIFSLLHVLSFSSTDFNLGEVVFKIIHAFGFGCIFGLLFLYTGKIWLIILLHSFADFISFSLTPLGYGGMLMTSVNNMVIFLAIITIVPLLFTILILMVPSAKEVIDRNIEQLLLKL</sequence>
<evidence type="ECO:0000313" key="4">
    <source>
        <dbReference type="EMBL" id="CCI84981.1"/>
    </source>
</evidence>
<keyword evidence="2" id="KW-0812">Transmembrane</keyword>
<dbReference type="GO" id="GO:0004175">
    <property type="term" value="F:endopeptidase activity"/>
    <property type="evidence" value="ECO:0007669"/>
    <property type="project" value="UniProtKB-ARBA"/>
</dbReference>
<feature type="transmembrane region" description="Helical" evidence="2">
    <location>
        <begin position="241"/>
        <end position="261"/>
    </location>
</feature>
<feature type="transmembrane region" description="Helical" evidence="2">
    <location>
        <begin position="178"/>
        <end position="202"/>
    </location>
</feature>
<keyword evidence="2" id="KW-1133">Transmembrane helix</keyword>
<accession>I7LAU6</accession>
<dbReference type="PATRIC" id="fig|1423790.3.peg.847"/>
<dbReference type="OrthoDB" id="2321437at2"/>
<keyword evidence="5" id="KW-1185">Reference proteome</keyword>
<name>I7LAU6_9LACO</name>
<dbReference type="RefSeq" id="WP_009559535.1">
    <property type="nucleotide sequence ID" value="NZ_AYZN01000016.1"/>
</dbReference>
<reference evidence="4 5" key="1">
    <citation type="submission" date="2012-06" db="EMBL/GenBank/DDBJ databases">
        <title>Draft Genome Sequence of Lactobacillus pasteurii CRBIP 24.76T.</title>
        <authorList>
            <person name="Cousin S."/>
            <person name="Bouchier C."/>
            <person name="Loux V."/>
            <person name="Ma L."/>
            <person name="Creno S."/>
            <person name="Bizet C."/>
            <person name="Clermont D."/>
        </authorList>
    </citation>
    <scope>NUCLEOTIDE SEQUENCE [LARGE SCALE GENOMIC DNA]</scope>
    <source>
        <strain evidence="5">CRBIP 24.76T</strain>
    </source>
</reference>
<organism evidence="4 5">
    <name type="scientific">Lactobacillus pasteurii DSM 23907 = CRBIP 24.76</name>
    <dbReference type="NCBI Taxonomy" id="1423790"/>
    <lineage>
        <taxon>Bacteria</taxon>
        <taxon>Bacillati</taxon>
        <taxon>Bacillota</taxon>
        <taxon>Bacilli</taxon>
        <taxon>Lactobacillales</taxon>
        <taxon>Lactobacillaceae</taxon>
        <taxon>Lactobacillus</taxon>
    </lineage>
</organism>
<evidence type="ECO:0000313" key="5">
    <source>
        <dbReference type="Proteomes" id="UP000009311"/>
    </source>
</evidence>
<feature type="transmembrane region" description="Helical" evidence="2">
    <location>
        <begin position="147"/>
        <end position="166"/>
    </location>
</feature>
<comment type="similarity">
    <text evidence="1">Belongs to the UPF0177 family.</text>
</comment>
<feature type="transmembrane region" description="Helical" evidence="2">
    <location>
        <begin position="268"/>
        <end position="284"/>
    </location>
</feature>
<feature type="transmembrane region" description="Helical" evidence="2">
    <location>
        <begin position="84"/>
        <end position="103"/>
    </location>
</feature>
<dbReference type="GO" id="GO:0080120">
    <property type="term" value="P:CAAX-box protein maturation"/>
    <property type="evidence" value="ECO:0007669"/>
    <property type="project" value="UniProtKB-ARBA"/>
</dbReference>
<evidence type="ECO:0000259" key="3">
    <source>
        <dbReference type="Pfam" id="PF02517"/>
    </source>
</evidence>
<dbReference type="Pfam" id="PF02517">
    <property type="entry name" value="Rce1-like"/>
    <property type="match status" value="1"/>
</dbReference>
<keyword evidence="2" id="KW-0472">Membrane</keyword>
<evidence type="ECO:0000256" key="2">
    <source>
        <dbReference type="SAM" id="Phobius"/>
    </source>
</evidence>
<dbReference type="eggNOG" id="COG1266">
    <property type="taxonomic scope" value="Bacteria"/>
</dbReference>
<dbReference type="InterPro" id="IPR003675">
    <property type="entry name" value="Rce1/LyrA-like_dom"/>
</dbReference>
<dbReference type="STRING" id="1423790.BN53_02545"/>
<comment type="caution">
    <text evidence="4">The sequence shown here is derived from an EMBL/GenBank/DDBJ whole genome shotgun (WGS) entry which is preliminary data.</text>
</comment>
<dbReference type="EMBL" id="CAKD01000014">
    <property type="protein sequence ID" value="CCI84981.1"/>
    <property type="molecule type" value="Genomic_DNA"/>
</dbReference>
<dbReference type="AlphaFoldDB" id="I7LAU6"/>
<proteinExistence type="inferred from homology"/>